<organism evidence="3 4">
    <name type="scientific">Bifidobacterium oedipodis</name>
    <dbReference type="NCBI Taxonomy" id="2675322"/>
    <lineage>
        <taxon>Bacteria</taxon>
        <taxon>Bacillati</taxon>
        <taxon>Actinomycetota</taxon>
        <taxon>Actinomycetes</taxon>
        <taxon>Bifidobacteriales</taxon>
        <taxon>Bifidobacteriaceae</taxon>
        <taxon>Bifidobacterium</taxon>
    </lineage>
</organism>
<dbReference type="AlphaFoldDB" id="A0A7Y0EQQ5"/>
<evidence type="ECO:0000256" key="2">
    <source>
        <dbReference type="SAM" id="Phobius"/>
    </source>
</evidence>
<evidence type="ECO:0000256" key="1">
    <source>
        <dbReference type="SAM" id="MobiDB-lite"/>
    </source>
</evidence>
<gene>
    <name evidence="3" type="ORF">G1C95_1786</name>
</gene>
<keyword evidence="2" id="KW-0812">Transmembrane</keyword>
<name>A0A7Y0EQQ5_9BIFI</name>
<sequence length="275" mass="29919">MASEDSVRNNHDDHDGRTTGIGSKSGYQLDDKQSEAVAVLANAHNYGNESKWKTFMALPAKEKWPFFVQHFLLGVVAIVVSVVVVVALVWQMVFNRVDSVIGVQGINMSQYADGFDQLKANFVKAEGVKDDRTVEIAAAMTITENGYSESSGMMDDSTKLVAMTSAGELNVMLANSDDVAMLAGQRGTANKASEVLNKQRLNAAKDAGLLVDVKGEPTDDITKAYGVTINADSSAEWAKVDGLPDEAVLMFSNVTEQEHKDWALKFYDFLINPKN</sequence>
<keyword evidence="2" id="KW-1133">Transmembrane helix</keyword>
<comment type="caution">
    <text evidence="3">The sequence shown here is derived from an EMBL/GenBank/DDBJ whole genome shotgun (WGS) entry which is preliminary data.</text>
</comment>
<protein>
    <submittedName>
        <fullName evidence="3">Uncharacterized protein</fullName>
    </submittedName>
</protein>
<proteinExistence type="predicted"/>
<evidence type="ECO:0000313" key="4">
    <source>
        <dbReference type="Proteomes" id="UP000532194"/>
    </source>
</evidence>
<accession>A0A7Y0EQQ5</accession>
<keyword evidence="4" id="KW-1185">Reference proteome</keyword>
<feature type="region of interest" description="Disordered" evidence="1">
    <location>
        <begin position="1"/>
        <end position="28"/>
    </location>
</feature>
<dbReference type="RefSeq" id="WP_169172621.1">
    <property type="nucleotide sequence ID" value="NZ_JAAIII010000005.1"/>
</dbReference>
<evidence type="ECO:0000313" key="3">
    <source>
        <dbReference type="EMBL" id="NMM94599.1"/>
    </source>
</evidence>
<feature type="transmembrane region" description="Helical" evidence="2">
    <location>
        <begin position="66"/>
        <end position="90"/>
    </location>
</feature>
<dbReference type="EMBL" id="JAAIII010000005">
    <property type="protein sequence ID" value="NMM94599.1"/>
    <property type="molecule type" value="Genomic_DNA"/>
</dbReference>
<reference evidence="3 4" key="1">
    <citation type="submission" date="2020-02" db="EMBL/GenBank/DDBJ databases">
        <title>Characterization of phylogenetic diversity of novel bifidobacterial species isolated in Czech ZOOs.</title>
        <authorList>
            <person name="Lugli G.A."/>
            <person name="Vera N.B."/>
            <person name="Ventura M."/>
        </authorList>
    </citation>
    <scope>NUCLEOTIDE SEQUENCE [LARGE SCALE GENOMIC DNA]</scope>
    <source>
        <strain evidence="3 4">DSM 109957</strain>
    </source>
</reference>
<dbReference type="Proteomes" id="UP000532194">
    <property type="component" value="Unassembled WGS sequence"/>
</dbReference>
<feature type="compositionally biased region" description="Basic and acidic residues" evidence="1">
    <location>
        <begin position="1"/>
        <end position="17"/>
    </location>
</feature>
<keyword evidence="2" id="KW-0472">Membrane</keyword>